<dbReference type="Proteomes" id="UP000287447">
    <property type="component" value="Unassembled WGS sequence"/>
</dbReference>
<dbReference type="PIRSF" id="PIRSF030820">
    <property type="entry name" value="UCP030820"/>
    <property type="match status" value="1"/>
</dbReference>
<name>A0A437QVN2_9PROT</name>
<dbReference type="InterPro" id="IPR008318">
    <property type="entry name" value="UCP030820"/>
</dbReference>
<accession>A0A437QVN2</accession>
<dbReference type="Pfam" id="PF06073">
    <property type="entry name" value="DUF934"/>
    <property type="match status" value="1"/>
</dbReference>
<evidence type="ECO:0000313" key="1">
    <source>
        <dbReference type="EMBL" id="RVU38584.1"/>
    </source>
</evidence>
<dbReference type="EMBL" id="SADE01000001">
    <property type="protein sequence ID" value="RVU38584.1"/>
    <property type="molecule type" value="Genomic_DNA"/>
</dbReference>
<proteinExistence type="predicted"/>
<reference evidence="2" key="1">
    <citation type="submission" date="2019-01" db="EMBL/GenBank/DDBJ databases">
        <title>Gri0909 isolated from a small marine red alga.</title>
        <authorList>
            <person name="Kim J."/>
            <person name="Jeong S.E."/>
            <person name="Jeon C.O."/>
        </authorList>
    </citation>
    <scope>NUCLEOTIDE SEQUENCE [LARGE SCALE GENOMIC DNA]</scope>
    <source>
        <strain evidence="2">Gri0909</strain>
    </source>
</reference>
<organism evidence="1 2">
    <name type="scientific">Hwanghaeella grinnelliae</name>
    <dbReference type="NCBI Taxonomy" id="2500179"/>
    <lineage>
        <taxon>Bacteria</taxon>
        <taxon>Pseudomonadati</taxon>
        <taxon>Pseudomonadota</taxon>
        <taxon>Alphaproteobacteria</taxon>
        <taxon>Rhodospirillales</taxon>
        <taxon>Rhodospirillaceae</taxon>
        <taxon>Hwanghaeella</taxon>
    </lineage>
</organism>
<evidence type="ECO:0000313" key="2">
    <source>
        <dbReference type="Proteomes" id="UP000287447"/>
    </source>
</evidence>
<sequence length="173" mass="19252">MPLFKYGKEIADEWVPAEDGAALPDASHVIVPLSRWREVRHELISRPAQAGVALAAGELADEIVEDLPHLALVQVHFPNFADGRAFSTARALRERHGFKGEIRATGDVLLDQIHFMQRCGIDAFHVTNEPTIRRLREGRLAGIDLFYQPARDGRTTIINLRRRGAAGSERLAS</sequence>
<dbReference type="OrthoDB" id="9800421at2"/>
<dbReference type="RefSeq" id="WP_127763956.1">
    <property type="nucleotide sequence ID" value="NZ_SADE01000001.1"/>
</dbReference>
<comment type="caution">
    <text evidence="1">The sequence shown here is derived from an EMBL/GenBank/DDBJ whole genome shotgun (WGS) entry which is preliminary data.</text>
</comment>
<keyword evidence="2" id="KW-1185">Reference proteome</keyword>
<protein>
    <submittedName>
        <fullName evidence="1">DUF934 domain-containing protein</fullName>
    </submittedName>
</protein>
<gene>
    <name evidence="1" type="ORF">EOI86_04700</name>
</gene>
<dbReference type="AlphaFoldDB" id="A0A437QVN2"/>